<keyword evidence="1 9" id="KW-0808">Transferase</keyword>
<evidence type="ECO:0000313" key="11">
    <source>
        <dbReference type="EMBL" id="SHF50461.1"/>
    </source>
</evidence>
<evidence type="ECO:0000256" key="3">
    <source>
        <dbReference type="ARBA" id="ARBA00022741"/>
    </source>
</evidence>
<keyword evidence="8 9" id="KW-0119">Carbohydrate metabolism</keyword>
<evidence type="ECO:0000256" key="9">
    <source>
        <dbReference type="HAMAP-Rule" id="MF_01987"/>
    </source>
</evidence>
<organism evidence="11 12">
    <name type="scientific">Kaistia soli DSM 19436</name>
    <dbReference type="NCBI Taxonomy" id="1122133"/>
    <lineage>
        <taxon>Bacteria</taxon>
        <taxon>Pseudomonadati</taxon>
        <taxon>Pseudomonadota</taxon>
        <taxon>Alphaproteobacteria</taxon>
        <taxon>Hyphomicrobiales</taxon>
        <taxon>Kaistiaceae</taxon>
        <taxon>Kaistia</taxon>
    </lineage>
</organism>
<dbReference type="Proteomes" id="UP000184485">
    <property type="component" value="Unassembled WGS sequence"/>
</dbReference>
<dbReference type="EMBL" id="FQUP01000002">
    <property type="protein sequence ID" value="SHF50461.1"/>
    <property type="molecule type" value="Genomic_DNA"/>
</dbReference>
<feature type="binding site" evidence="9">
    <location>
        <position position="242"/>
    </location>
    <ligand>
        <name>K(+)</name>
        <dbReference type="ChEBI" id="CHEBI:29103"/>
    </ligand>
</feature>
<dbReference type="GO" id="GO:0005829">
    <property type="term" value="C:cytosol"/>
    <property type="evidence" value="ECO:0007669"/>
    <property type="project" value="TreeGrafter"/>
</dbReference>
<feature type="binding site" evidence="9">
    <location>
        <position position="287"/>
    </location>
    <ligand>
        <name>K(+)</name>
        <dbReference type="ChEBI" id="CHEBI:29103"/>
    </ligand>
</feature>
<dbReference type="UniPathway" id="UPA00916">
    <property type="reaction ID" value="UER00889"/>
</dbReference>
<comment type="subcellular location">
    <subcellularLocation>
        <location evidence="9">Cytoplasm</location>
    </subcellularLocation>
</comment>
<dbReference type="PANTHER" id="PTHR10584">
    <property type="entry name" value="SUGAR KINASE"/>
    <property type="match status" value="1"/>
</dbReference>
<dbReference type="STRING" id="1122133.SAMN02745157_2239"/>
<comment type="subunit">
    <text evidence="9">Homodimer.</text>
</comment>
<comment type="function">
    <text evidence="9">Catalyzes the phosphorylation of ribose at O-5 in a reaction requiring ATP and magnesium. The resulting D-ribose-5-phosphate can then be used either for sythesis of nucleotides, histidine, and tryptophan, or as a component of the pentose phosphate pathway.</text>
</comment>
<keyword evidence="7 9" id="KW-0630">Potassium</keyword>
<feature type="binding site" evidence="9">
    <location>
        <position position="135"/>
    </location>
    <ligand>
        <name>substrate</name>
    </ligand>
</feature>
<evidence type="ECO:0000256" key="8">
    <source>
        <dbReference type="ARBA" id="ARBA00023277"/>
    </source>
</evidence>
<protein>
    <recommendedName>
        <fullName evidence="9">Ribokinase</fullName>
        <shortName evidence="9">RK</shortName>
        <ecNumber evidence="9">2.7.1.15</ecNumber>
    </recommendedName>
</protein>
<dbReference type="GO" id="GO:0019303">
    <property type="term" value="P:D-ribose catabolic process"/>
    <property type="evidence" value="ECO:0007669"/>
    <property type="project" value="UniProtKB-UniRule"/>
</dbReference>
<dbReference type="AlphaFoldDB" id="A0A1M5C6X1"/>
<dbReference type="InterPro" id="IPR011611">
    <property type="entry name" value="PfkB_dom"/>
</dbReference>
<dbReference type="Gene3D" id="3.40.1190.20">
    <property type="match status" value="1"/>
</dbReference>
<dbReference type="InterPro" id="IPR029056">
    <property type="entry name" value="Ribokinase-like"/>
</dbReference>
<feature type="binding site" evidence="9">
    <location>
        <position position="283"/>
    </location>
    <ligand>
        <name>K(+)</name>
        <dbReference type="ChEBI" id="CHEBI:29103"/>
    </ligand>
</feature>
<keyword evidence="9" id="KW-0963">Cytoplasm</keyword>
<sequence length="305" mass="30353">MITVFGSINIDLVCRTSHLPRPGETVPGSDYQLIPGGKGANQALAARRAGASVRMVGAVGADDMAAIALGELEKDGVDLGALVRRGPTTGMAIITVDDEAENTIVLSPGANARLTAADLASNPPGAGDTLLLQMEVPFAESLAAARAARAAGARVLLSIAPFLPIERAALAEVDIILVNETEAADLARHLGLEAGAGGPETVATLSKALGKTVIATLGSEGAVASADGAEILVPALPVVPVDTTGAGDTFAGVLAALLDQGESLETALQFAAVAGSLSCTQAGAQPSFPRRSAIEAALNGPSSNA</sequence>
<dbReference type="PANTHER" id="PTHR10584:SF166">
    <property type="entry name" value="RIBOKINASE"/>
    <property type="match status" value="1"/>
</dbReference>
<feature type="binding site" evidence="9">
    <location>
        <begin position="247"/>
        <end position="248"/>
    </location>
    <ligand>
        <name>ATP</name>
        <dbReference type="ChEBI" id="CHEBI:30616"/>
    </ligand>
</feature>
<accession>A0A1M5C6X1</accession>
<comment type="catalytic activity">
    <reaction evidence="9">
        <text>D-ribose + ATP = D-ribose 5-phosphate + ADP + H(+)</text>
        <dbReference type="Rhea" id="RHEA:13697"/>
        <dbReference type="ChEBI" id="CHEBI:15378"/>
        <dbReference type="ChEBI" id="CHEBI:30616"/>
        <dbReference type="ChEBI" id="CHEBI:47013"/>
        <dbReference type="ChEBI" id="CHEBI:78346"/>
        <dbReference type="ChEBI" id="CHEBI:456216"/>
        <dbReference type="EC" id="2.7.1.15"/>
    </reaction>
</comment>
<feature type="binding site" evidence="9">
    <location>
        <position position="281"/>
    </location>
    <ligand>
        <name>K(+)</name>
        <dbReference type="ChEBI" id="CHEBI:29103"/>
    </ligand>
</feature>
<feature type="binding site" evidence="9">
    <location>
        <position position="278"/>
    </location>
    <ligand>
        <name>K(+)</name>
        <dbReference type="ChEBI" id="CHEBI:29103"/>
    </ligand>
</feature>
<feature type="binding site" evidence="9">
    <location>
        <begin position="37"/>
        <end position="41"/>
    </location>
    <ligand>
        <name>substrate</name>
    </ligand>
</feature>
<dbReference type="InterPro" id="IPR011877">
    <property type="entry name" value="Ribokinase"/>
</dbReference>
<dbReference type="PRINTS" id="PR00990">
    <property type="entry name" value="RIBOKINASE"/>
</dbReference>
<comment type="activity regulation">
    <text evidence="9">Activated by a monovalent cation that binds near, but not in, the active site. The most likely occupant of the site in vivo is potassium. Ion binding induces a conformational change that may alter substrate affinity.</text>
</comment>
<evidence type="ECO:0000313" key="12">
    <source>
        <dbReference type="Proteomes" id="UP000184485"/>
    </source>
</evidence>
<keyword evidence="2 9" id="KW-0479">Metal-binding</keyword>
<feature type="binding site" evidence="9">
    <location>
        <begin position="216"/>
        <end position="221"/>
    </location>
    <ligand>
        <name>ATP</name>
        <dbReference type="ChEBI" id="CHEBI:30616"/>
    </ligand>
</feature>
<evidence type="ECO:0000259" key="10">
    <source>
        <dbReference type="Pfam" id="PF00294"/>
    </source>
</evidence>
<comment type="caution">
    <text evidence="9">Lacks conserved residue(s) required for the propagation of feature annotation.</text>
</comment>
<evidence type="ECO:0000256" key="1">
    <source>
        <dbReference type="ARBA" id="ARBA00022679"/>
    </source>
</evidence>
<comment type="similarity">
    <text evidence="9">Belongs to the carbohydrate kinase PfkB family. Ribokinase subfamily.</text>
</comment>
<keyword evidence="12" id="KW-1185">Reference proteome</keyword>
<keyword evidence="6 9" id="KW-0460">Magnesium</keyword>
<proteinExistence type="inferred from homology"/>
<feature type="binding site" evidence="9">
    <location>
        <position position="248"/>
    </location>
    <ligand>
        <name>substrate</name>
    </ligand>
</feature>
<evidence type="ECO:0000256" key="7">
    <source>
        <dbReference type="ARBA" id="ARBA00022958"/>
    </source>
</evidence>
<dbReference type="Pfam" id="PF00294">
    <property type="entry name" value="PfkB"/>
    <property type="match status" value="1"/>
</dbReference>
<dbReference type="RefSeq" id="WP_073052960.1">
    <property type="nucleotide sequence ID" value="NZ_FQUP01000002.1"/>
</dbReference>
<comment type="cofactor">
    <cofactor evidence="9">
        <name>Mg(2+)</name>
        <dbReference type="ChEBI" id="CHEBI:18420"/>
    </cofactor>
    <text evidence="9">Requires a divalent cation, most likely magnesium in vivo, as an electrophilic catalyst to aid phosphoryl group transfer. It is the chelate of the metal and the nucleotide that is the actual substrate.</text>
</comment>
<name>A0A1M5C6X1_9HYPH</name>
<feature type="binding site" evidence="9">
    <location>
        <position position="244"/>
    </location>
    <ligand>
        <name>K(+)</name>
        <dbReference type="ChEBI" id="CHEBI:29103"/>
    </ligand>
</feature>
<feature type="binding site" evidence="9">
    <location>
        <begin position="9"/>
        <end position="11"/>
    </location>
    <ligand>
        <name>substrate</name>
    </ligand>
</feature>
<evidence type="ECO:0000256" key="4">
    <source>
        <dbReference type="ARBA" id="ARBA00022777"/>
    </source>
</evidence>
<keyword evidence="5 9" id="KW-0067">ATP-binding</keyword>
<dbReference type="CDD" id="cd01174">
    <property type="entry name" value="ribokinase"/>
    <property type="match status" value="1"/>
</dbReference>
<dbReference type="GO" id="GO:0046872">
    <property type="term" value="F:metal ion binding"/>
    <property type="evidence" value="ECO:0007669"/>
    <property type="project" value="UniProtKB-KW"/>
</dbReference>
<feature type="binding site" evidence="9">
    <location>
        <position position="179"/>
    </location>
    <ligand>
        <name>ATP</name>
        <dbReference type="ChEBI" id="CHEBI:30616"/>
    </ligand>
</feature>
<dbReference type="OrthoDB" id="9775849at2"/>
<reference evidence="11 12" key="1">
    <citation type="submission" date="2016-11" db="EMBL/GenBank/DDBJ databases">
        <authorList>
            <person name="Jaros S."/>
            <person name="Januszkiewicz K."/>
            <person name="Wedrychowicz H."/>
        </authorList>
    </citation>
    <scope>NUCLEOTIDE SEQUENCE [LARGE SCALE GENOMIC DNA]</scope>
    <source>
        <strain evidence="11 12">DSM 19436</strain>
    </source>
</reference>
<evidence type="ECO:0000256" key="2">
    <source>
        <dbReference type="ARBA" id="ARBA00022723"/>
    </source>
</evidence>
<dbReference type="GO" id="GO:0005524">
    <property type="term" value="F:ATP binding"/>
    <property type="evidence" value="ECO:0007669"/>
    <property type="project" value="UniProtKB-UniRule"/>
</dbReference>
<keyword evidence="4 9" id="KW-0418">Kinase</keyword>
<comment type="pathway">
    <text evidence="9">Carbohydrate metabolism; D-ribose degradation; D-ribose 5-phosphate from beta-D-ribopyranose: step 2/2.</text>
</comment>
<dbReference type="HAMAP" id="MF_01987">
    <property type="entry name" value="Ribokinase"/>
    <property type="match status" value="1"/>
</dbReference>
<evidence type="ECO:0000256" key="5">
    <source>
        <dbReference type="ARBA" id="ARBA00022840"/>
    </source>
</evidence>
<dbReference type="GO" id="GO:0004747">
    <property type="term" value="F:ribokinase activity"/>
    <property type="evidence" value="ECO:0007669"/>
    <property type="project" value="UniProtKB-UniRule"/>
</dbReference>
<dbReference type="EC" id="2.7.1.15" evidence="9"/>
<keyword evidence="3 9" id="KW-0547">Nucleotide-binding</keyword>
<gene>
    <name evidence="9" type="primary">rbsK</name>
    <name evidence="11" type="ORF">SAMN02745157_2239</name>
</gene>
<feature type="active site" description="Proton acceptor" evidence="9">
    <location>
        <position position="248"/>
    </location>
</feature>
<feature type="domain" description="Carbohydrate kinase PfkB" evidence="10">
    <location>
        <begin position="2"/>
        <end position="289"/>
    </location>
</feature>
<evidence type="ECO:0000256" key="6">
    <source>
        <dbReference type="ARBA" id="ARBA00022842"/>
    </source>
</evidence>
<dbReference type="SUPFAM" id="SSF53613">
    <property type="entry name" value="Ribokinase-like"/>
    <property type="match status" value="1"/>
</dbReference>
<dbReference type="InterPro" id="IPR002139">
    <property type="entry name" value="Ribo/fructo_kinase"/>
</dbReference>